<organism evidence="2 3">
    <name type="scientific">Mycobacterium phage I3</name>
    <dbReference type="NCBI Taxonomy" id="2994057"/>
    <lineage>
        <taxon>Viruses</taxon>
        <taxon>Duplodnaviria</taxon>
        <taxon>Heunggongvirae</taxon>
        <taxon>Uroviricota</taxon>
        <taxon>Caudoviricetes</taxon>
        <taxon>Ceeclamvirinae</taxon>
        <taxon>Bixzunavirus</taxon>
        <taxon>Bixzunavirus I3</taxon>
    </lineage>
</organism>
<dbReference type="Proteomes" id="UP000683437">
    <property type="component" value="Segment"/>
</dbReference>
<evidence type="ECO:0000313" key="3">
    <source>
        <dbReference type="Proteomes" id="UP000683437"/>
    </source>
</evidence>
<dbReference type="RefSeq" id="YP_010510564.1">
    <property type="nucleotide sequence ID" value="NC_067270.1"/>
</dbReference>
<gene>
    <name evidence="2" type="primary">161</name>
    <name evidence="2" type="ORF">PBI_I3_161</name>
</gene>
<evidence type="ECO:0000313" key="2">
    <source>
        <dbReference type="EMBL" id="QWT30526.1"/>
    </source>
</evidence>
<evidence type="ECO:0000256" key="1">
    <source>
        <dbReference type="SAM" id="MobiDB-lite"/>
    </source>
</evidence>
<protein>
    <submittedName>
        <fullName evidence="2">Uncharacterized protein</fullName>
    </submittedName>
</protein>
<feature type="compositionally biased region" description="Acidic residues" evidence="1">
    <location>
        <begin position="1"/>
        <end position="20"/>
    </location>
</feature>
<keyword evidence="3" id="KW-1185">Reference proteome</keyword>
<dbReference type="GeneID" id="75735394"/>
<feature type="region of interest" description="Disordered" evidence="1">
    <location>
        <begin position="1"/>
        <end position="22"/>
    </location>
</feature>
<sequence>MCPLQDTDEGPIGEEPEEPYDLPPEIIVCRIATV</sequence>
<accession>A0A8F2E824</accession>
<name>A0A8F2E824_9CAUD</name>
<reference evidence="2 3" key="1">
    <citation type="submission" date="2021-03" db="EMBL/GenBank/DDBJ databases">
        <authorList>
            <person name="Guerrero-Bustamante C.A."/>
            <person name="Garlena R.A."/>
            <person name="Russell D.A."/>
            <person name="Jacobs-Sera D."/>
            <person name="Hatfull G.F."/>
        </authorList>
    </citation>
    <scope>NUCLEOTIDE SEQUENCE [LARGE SCALE GENOMIC DNA]</scope>
</reference>
<dbReference type="EMBL" id="MW822148">
    <property type="protein sequence ID" value="QWT30526.1"/>
    <property type="molecule type" value="Genomic_DNA"/>
</dbReference>
<proteinExistence type="predicted"/>